<protein>
    <recommendedName>
        <fullName evidence="14">Ig-like domain-containing protein</fullName>
    </recommendedName>
</protein>
<dbReference type="GO" id="GO:0043005">
    <property type="term" value="C:neuron projection"/>
    <property type="evidence" value="ECO:0007669"/>
    <property type="project" value="TreeGrafter"/>
</dbReference>
<evidence type="ECO:0000256" key="5">
    <source>
        <dbReference type="ARBA" id="ARBA00022737"/>
    </source>
</evidence>
<feature type="chain" id="PRO_5036492919" description="Ig-like domain-containing protein" evidence="13">
    <location>
        <begin position="25"/>
        <end position="1463"/>
    </location>
</feature>
<dbReference type="SUPFAM" id="SSF48726">
    <property type="entry name" value="Immunoglobulin"/>
    <property type="match status" value="4"/>
</dbReference>
<keyword evidence="4 13" id="KW-0732">Signal</keyword>
<evidence type="ECO:0000256" key="9">
    <source>
        <dbReference type="ARBA" id="ARBA00023180"/>
    </source>
</evidence>
<evidence type="ECO:0000256" key="1">
    <source>
        <dbReference type="ARBA" id="ARBA00004479"/>
    </source>
</evidence>
<dbReference type="InterPro" id="IPR013098">
    <property type="entry name" value="Ig_I-set"/>
</dbReference>
<name>V3YYP0_LOTGI</name>
<dbReference type="CTD" id="20250221"/>
<evidence type="ECO:0000256" key="13">
    <source>
        <dbReference type="SAM" id="SignalP"/>
    </source>
</evidence>
<evidence type="ECO:0000313" key="15">
    <source>
        <dbReference type="EMBL" id="ESO83263.1"/>
    </source>
</evidence>
<dbReference type="Pfam" id="PF13927">
    <property type="entry name" value="Ig_3"/>
    <property type="match status" value="2"/>
</dbReference>
<feature type="compositionally biased region" description="Polar residues" evidence="11">
    <location>
        <begin position="1019"/>
        <end position="1037"/>
    </location>
</feature>
<evidence type="ECO:0000256" key="2">
    <source>
        <dbReference type="ARBA" id="ARBA00009844"/>
    </source>
</evidence>
<reference evidence="15 16" key="1">
    <citation type="journal article" date="2013" name="Nature">
        <title>Insights into bilaterian evolution from three spiralian genomes.</title>
        <authorList>
            <person name="Simakov O."/>
            <person name="Marletaz F."/>
            <person name="Cho S.J."/>
            <person name="Edsinger-Gonzales E."/>
            <person name="Havlak P."/>
            <person name="Hellsten U."/>
            <person name="Kuo D.H."/>
            <person name="Larsson T."/>
            <person name="Lv J."/>
            <person name="Arendt D."/>
            <person name="Savage R."/>
            <person name="Osoegawa K."/>
            <person name="de Jong P."/>
            <person name="Grimwood J."/>
            <person name="Chapman J.A."/>
            <person name="Shapiro H."/>
            <person name="Aerts A."/>
            <person name="Otillar R.P."/>
            <person name="Terry A.Y."/>
            <person name="Boore J.L."/>
            <person name="Grigoriev I.V."/>
            <person name="Lindberg D.R."/>
            <person name="Seaver E.C."/>
            <person name="Weisblat D.A."/>
            <person name="Putnam N.H."/>
            <person name="Rokhsar D.S."/>
        </authorList>
    </citation>
    <scope>NUCLEOTIDE SEQUENCE [LARGE SCALE GENOMIC DNA]</scope>
</reference>
<dbReference type="Pfam" id="PF07679">
    <property type="entry name" value="I-set"/>
    <property type="match status" value="2"/>
</dbReference>
<feature type="compositionally biased region" description="Basic residues" evidence="11">
    <location>
        <begin position="1170"/>
        <end position="1182"/>
    </location>
</feature>
<feature type="signal peptide" evidence="13">
    <location>
        <begin position="1"/>
        <end position="24"/>
    </location>
</feature>
<dbReference type="KEGG" id="lgi:LOTGIDRAFT_236713"/>
<dbReference type="RefSeq" id="XP_009066020.1">
    <property type="nucleotide sequence ID" value="XM_009067772.1"/>
</dbReference>
<evidence type="ECO:0000256" key="11">
    <source>
        <dbReference type="SAM" id="MobiDB-lite"/>
    </source>
</evidence>
<dbReference type="Pfam" id="PF25609">
    <property type="entry name" value="Unc5_NetrinR_N"/>
    <property type="match status" value="4"/>
</dbReference>
<feature type="domain" description="Ig-like" evidence="14">
    <location>
        <begin position="604"/>
        <end position="693"/>
    </location>
</feature>
<dbReference type="PANTHER" id="PTHR12231:SF253">
    <property type="entry name" value="DPR-INTERACTING PROTEIN ETA, ISOFORM B-RELATED"/>
    <property type="match status" value="1"/>
</dbReference>
<evidence type="ECO:0000256" key="7">
    <source>
        <dbReference type="ARBA" id="ARBA00023157"/>
    </source>
</evidence>
<dbReference type="InterPro" id="IPR003599">
    <property type="entry name" value="Ig_sub"/>
</dbReference>
<feature type="compositionally biased region" description="Polar residues" evidence="11">
    <location>
        <begin position="1139"/>
        <end position="1150"/>
    </location>
</feature>
<keyword evidence="6 12" id="KW-0472">Membrane</keyword>
<evidence type="ECO:0000256" key="6">
    <source>
        <dbReference type="ARBA" id="ARBA00023136"/>
    </source>
</evidence>
<dbReference type="InterPro" id="IPR057755">
    <property type="entry name" value="UNC5A-D-like_N"/>
</dbReference>
<feature type="region of interest" description="Disordered" evidence="11">
    <location>
        <begin position="1139"/>
        <end position="1182"/>
    </location>
</feature>
<feature type="domain" description="Ig-like" evidence="14">
    <location>
        <begin position="369"/>
        <end position="458"/>
    </location>
</feature>
<proteinExistence type="inferred from homology"/>
<dbReference type="PROSITE" id="PS50835">
    <property type="entry name" value="IG_LIKE"/>
    <property type="match status" value="4"/>
</dbReference>
<dbReference type="EMBL" id="KB203738">
    <property type="protein sequence ID" value="ESO83263.1"/>
    <property type="molecule type" value="Genomic_DNA"/>
</dbReference>
<feature type="domain" description="Ig-like" evidence="14">
    <location>
        <begin position="130"/>
        <end position="219"/>
    </location>
</feature>
<keyword evidence="12" id="KW-0812">Transmembrane</keyword>
<dbReference type="Proteomes" id="UP000030746">
    <property type="component" value="Unassembled WGS sequence"/>
</dbReference>
<feature type="region of interest" description="Disordered" evidence="11">
    <location>
        <begin position="1019"/>
        <end position="1060"/>
    </location>
</feature>
<dbReference type="PANTHER" id="PTHR12231">
    <property type="entry name" value="CTX-RELATED TYPE I TRANSMEMBRANE PROTEIN"/>
    <property type="match status" value="1"/>
</dbReference>
<sequence>MKTTICLSCALSITFLTLLSTCQGQKFTVTPSGTYYVTRSKPVTLECEAENVDNMQYACSKEMHDSQLTVAGRVSDDGTETLKASLKVTKADIQGYSSRSPFWCECVGDTDSGNPIRSRRSEIKSAFLKKEFKTVPKSKSAPIGSKVEFSCEGPAGQPFPMISWHKNGKKVNTQKDKNFIVNDRGMLIIRRLRQKDLGEYTCIARNIAAKRVSSPATLTIGDVVETVNDFGLYSVSSFLSDASVEDRLEASDAPLEDGPVFEKYPESLYYATKKKPAELTCRVVGANILTVRCNSRRLLDTEQTKQEMPSAQGKIMETTWPVTTDDIRRYGIDGSYSCYCVAWYALPGASGWLNRTSSVGYIELAFLDDNFAAQPQSQTVGIDSSVTFSCSAPRSKPPAEIRWFFNGQPLDMNSGIYVFDETSGSLTLESVTLRDNGEYQCAASNVAGVKYSDIATLTVQDGFVRKVEPTQATGRRQTIPVATVAPTTPARAPGEAYFSTPLEDVYYMTQDKPAKITCGVKNADMITFRCNRRRYEQDEITKDQVYNQESNKYDITSFIQVTAQDVAKANGEYSCICTMWYTVGGNWERTESVEAKVEEAFLEEEFAMEPVDSEVRVGVAAELVCSPPFGGPEPEVSWLRDNERVDTTRDGNVEITVDGSLSILSMRKKYEGSYTCVASNAAGVLYSRPARLTALARTETVTDAITESILVDVSSTAEPLDYTPYSEPEISSEPGRGTAHGSSPMFLEEPKTTYYVVKGQFITITCQAKNVIRIAFRCSGMTVPNYRYDNNQVSSSDMMSVSLELSREDVEGFTDDNSCVCDAFYYNQDTQEEDKITSSPGFINMAYIKKRFQKNPVDLSTMEGMMAALPCTPPEALPRPTVHWLFNGKRLDSKLGTNIVQPDDNSLVFVNPTQDLAGDYTCVAENVAGKRTSNTARLTVEVPRGGGGVVFPETTSEPIGEPEIATSEPEPEPEGEVGYTTHGDDMHHGHGQHGGHAYPKTTEGYFVTSMRGNEIDIGSQPTYSEESGINSSSNFLESTPEPKEDSDKSVAMVTGESEVMTDSVSMTTKDMMVDGAMGEKATKPPMGSETTKESHMTTSSEEMGSIVTVSSGMKPMSNASKDMQPMATDSSVIKSMATDSTANQPLATENSETDMSNEIDSMNPEEKSTKKPKRIRPKPTSKKFKKCQEKMSVCNRYFTEQVRPAEENQDMEAKCQAAAEYSMCVDEFVDKCKNEIKANAINTIIYTRDRLTSSCRDDVGVVHTDLGPYESCNELQMCTRHLTEGDSIFDNVHSACNSLTSMLMCGDSALSKCSIENSANGDTSLSTVGEWYSKYCNKVIMERTSFVTCESLRPCNTPFNASTSVKDMYDVNKWCQYTHSVIICTNNALDNCESEDREAIESDLRMLQAEASDICPRPGASEEVIDIGTSKGNDGSGASTVFSTSSIFLSCVHVVLVFVLSLR</sequence>
<dbReference type="InterPro" id="IPR036179">
    <property type="entry name" value="Ig-like_dom_sf"/>
</dbReference>
<keyword evidence="8" id="KW-0675">Receptor</keyword>
<dbReference type="HOGENOM" id="CLU_250643_0_0_1"/>
<dbReference type="Gene3D" id="2.60.40.10">
    <property type="entry name" value="Immunoglobulins"/>
    <property type="match status" value="8"/>
</dbReference>
<comment type="similarity">
    <text evidence="2">Belongs to the unc-5 family.</text>
</comment>
<gene>
    <name evidence="15" type="ORF">LOTGIDRAFT_236713</name>
</gene>
<keyword evidence="12" id="KW-1133">Transmembrane helix</keyword>
<dbReference type="InterPro" id="IPR003598">
    <property type="entry name" value="Ig_sub2"/>
</dbReference>
<evidence type="ECO:0000256" key="3">
    <source>
        <dbReference type="ARBA" id="ARBA00022473"/>
    </source>
</evidence>
<evidence type="ECO:0000256" key="10">
    <source>
        <dbReference type="ARBA" id="ARBA00023319"/>
    </source>
</evidence>
<organism evidence="15 16">
    <name type="scientific">Lottia gigantea</name>
    <name type="common">Giant owl limpet</name>
    <dbReference type="NCBI Taxonomy" id="225164"/>
    <lineage>
        <taxon>Eukaryota</taxon>
        <taxon>Metazoa</taxon>
        <taxon>Spiralia</taxon>
        <taxon>Lophotrochozoa</taxon>
        <taxon>Mollusca</taxon>
        <taxon>Gastropoda</taxon>
        <taxon>Patellogastropoda</taxon>
        <taxon>Lottioidea</taxon>
        <taxon>Lottiidae</taxon>
        <taxon>Lottia</taxon>
    </lineage>
</organism>
<evidence type="ECO:0000256" key="4">
    <source>
        <dbReference type="ARBA" id="ARBA00022729"/>
    </source>
</evidence>
<evidence type="ECO:0000256" key="12">
    <source>
        <dbReference type="SAM" id="Phobius"/>
    </source>
</evidence>
<dbReference type="InterPro" id="IPR051170">
    <property type="entry name" value="Neural/epithelial_adhesion"/>
</dbReference>
<accession>V3YYP0</accession>
<dbReference type="OrthoDB" id="6155311at2759"/>
<keyword evidence="9" id="KW-0325">Glycoprotein</keyword>
<dbReference type="SMART" id="SM00408">
    <property type="entry name" value="IGc2"/>
    <property type="match status" value="4"/>
</dbReference>
<dbReference type="SMART" id="SM00409">
    <property type="entry name" value="IG"/>
    <property type="match status" value="4"/>
</dbReference>
<feature type="region of interest" description="Disordered" evidence="11">
    <location>
        <begin position="1078"/>
        <end position="1103"/>
    </location>
</feature>
<dbReference type="InterPro" id="IPR007110">
    <property type="entry name" value="Ig-like_dom"/>
</dbReference>
<comment type="subcellular location">
    <subcellularLocation>
        <location evidence="1">Membrane</location>
        <topology evidence="1">Single-pass type I membrane protein</topology>
    </subcellularLocation>
</comment>
<dbReference type="InterPro" id="IPR013783">
    <property type="entry name" value="Ig-like_fold"/>
</dbReference>
<keyword evidence="10" id="KW-0393">Immunoglobulin domain</keyword>
<keyword evidence="5" id="KW-0677">Repeat</keyword>
<dbReference type="OMA" id="FWCECSA"/>
<evidence type="ECO:0000313" key="16">
    <source>
        <dbReference type="Proteomes" id="UP000030746"/>
    </source>
</evidence>
<dbReference type="GeneID" id="20250221"/>
<keyword evidence="16" id="KW-1185">Reference proteome</keyword>
<evidence type="ECO:0000256" key="8">
    <source>
        <dbReference type="ARBA" id="ARBA00023170"/>
    </source>
</evidence>
<feature type="domain" description="Ig-like" evidence="14">
    <location>
        <begin position="840"/>
        <end position="939"/>
    </location>
</feature>
<keyword evidence="3" id="KW-0217">Developmental protein</keyword>
<evidence type="ECO:0000259" key="14">
    <source>
        <dbReference type="PROSITE" id="PS50835"/>
    </source>
</evidence>
<feature type="transmembrane region" description="Helical" evidence="12">
    <location>
        <begin position="1441"/>
        <end position="1462"/>
    </location>
</feature>
<feature type="region of interest" description="Disordered" evidence="11">
    <location>
        <begin position="943"/>
        <end position="977"/>
    </location>
</feature>
<keyword evidence="7" id="KW-1015">Disulfide bond</keyword>